<dbReference type="InterPro" id="IPR001810">
    <property type="entry name" value="F-box_dom"/>
</dbReference>
<protein>
    <recommendedName>
        <fullName evidence="2">F-box domain-containing protein</fullName>
    </recommendedName>
</protein>
<evidence type="ECO:0000313" key="4">
    <source>
        <dbReference type="EMBL" id="CAF3977003.1"/>
    </source>
</evidence>
<feature type="transmembrane region" description="Helical" evidence="1">
    <location>
        <begin position="122"/>
        <end position="140"/>
    </location>
</feature>
<accession>A0A815Q7N7</accession>
<keyword evidence="1" id="KW-1133">Transmembrane helix</keyword>
<dbReference type="SUPFAM" id="SSF52047">
    <property type="entry name" value="RNI-like"/>
    <property type="match status" value="1"/>
</dbReference>
<evidence type="ECO:0000259" key="2">
    <source>
        <dbReference type="PROSITE" id="PS50181"/>
    </source>
</evidence>
<dbReference type="EMBL" id="CAJOAY010002752">
    <property type="protein sequence ID" value="CAF3977003.1"/>
    <property type="molecule type" value="Genomic_DNA"/>
</dbReference>
<sequence>MENKKRKFTDMQDEPDTYINNVSRNASSIPLICYQHIFQYLPIESLISVSLTCKTWYNILIANRFCYNKYTKLTLLNENQLMIVSNSKILRHIKQIEIGKYECGLVIPIPTMTFQFRFTSLYLLKLSFISLSPLFITSLFNCVSHTLQKLILSVKFSSGINIKKELMNPVQSCLCLLSSLHLLPNLIHFFLLVSSSTRIEFDIEKYFQKLTKLQKLIIRLDHYMNQRTPVKQLTSIHYLPNLKHLEWFEIVPNDLQILSSIPCLPPLQYIHLQHTLITNEILYYLSKISTITSLKSDRFSPIQSKLNLIGFNYLLSLKETLKELEISAKDIIHDELMIVQQPTEADCTEDEYEVHLTFEHVNIFKQFIHLTTLSLNKIRISTKDIDDLLSSMAYHNKLKILNLESVCFPSFTILSTMISLEELSLSYPYNRHQEEYTDKDLFKLYSLKNLKVLILYHSINLTKMTRQQLKRDDNLIFEHLEEFIYNDDTDNHDDNEEDCDE</sequence>
<comment type="caution">
    <text evidence="3">The sequence shown here is derived from an EMBL/GenBank/DDBJ whole genome shotgun (WGS) entry which is preliminary data.</text>
</comment>
<dbReference type="Gene3D" id="1.20.1280.50">
    <property type="match status" value="1"/>
</dbReference>
<dbReference type="PROSITE" id="PS50181">
    <property type="entry name" value="FBOX"/>
    <property type="match status" value="1"/>
</dbReference>
<evidence type="ECO:0000256" key="1">
    <source>
        <dbReference type="SAM" id="Phobius"/>
    </source>
</evidence>
<organism evidence="3 5">
    <name type="scientific">Adineta steineri</name>
    <dbReference type="NCBI Taxonomy" id="433720"/>
    <lineage>
        <taxon>Eukaryota</taxon>
        <taxon>Metazoa</taxon>
        <taxon>Spiralia</taxon>
        <taxon>Gnathifera</taxon>
        <taxon>Rotifera</taxon>
        <taxon>Eurotatoria</taxon>
        <taxon>Bdelloidea</taxon>
        <taxon>Adinetida</taxon>
        <taxon>Adinetidae</taxon>
        <taxon>Adineta</taxon>
    </lineage>
</organism>
<keyword evidence="1" id="KW-0812">Transmembrane</keyword>
<name>A0A815Q7N7_9BILA</name>
<dbReference type="Gene3D" id="3.80.10.10">
    <property type="entry name" value="Ribonuclease Inhibitor"/>
    <property type="match status" value="2"/>
</dbReference>
<dbReference type="EMBL" id="CAJNON010001393">
    <property type="protein sequence ID" value="CAF1458769.1"/>
    <property type="molecule type" value="Genomic_DNA"/>
</dbReference>
<dbReference type="Pfam" id="PF00646">
    <property type="entry name" value="F-box"/>
    <property type="match status" value="1"/>
</dbReference>
<dbReference type="AlphaFoldDB" id="A0A815Q7N7"/>
<feature type="domain" description="F-box" evidence="2">
    <location>
        <begin position="23"/>
        <end position="73"/>
    </location>
</feature>
<dbReference type="Proteomes" id="UP000663881">
    <property type="component" value="Unassembled WGS sequence"/>
</dbReference>
<dbReference type="CDD" id="cd09917">
    <property type="entry name" value="F-box_SF"/>
    <property type="match status" value="1"/>
</dbReference>
<gene>
    <name evidence="4" type="ORF">OKA104_LOCUS28437</name>
    <name evidence="3" type="ORF">VCS650_LOCUS39919</name>
</gene>
<dbReference type="OrthoDB" id="10022864at2759"/>
<dbReference type="SUPFAM" id="SSF81383">
    <property type="entry name" value="F-box domain"/>
    <property type="match status" value="1"/>
</dbReference>
<evidence type="ECO:0000313" key="3">
    <source>
        <dbReference type="EMBL" id="CAF1458769.1"/>
    </source>
</evidence>
<dbReference type="InterPro" id="IPR036047">
    <property type="entry name" value="F-box-like_dom_sf"/>
</dbReference>
<dbReference type="Proteomes" id="UP000663891">
    <property type="component" value="Unassembled WGS sequence"/>
</dbReference>
<reference evidence="3" key="1">
    <citation type="submission" date="2021-02" db="EMBL/GenBank/DDBJ databases">
        <authorList>
            <person name="Nowell W R."/>
        </authorList>
    </citation>
    <scope>NUCLEOTIDE SEQUENCE</scope>
</reference>
<dbReference type="SMART" id="SM00256">
    <property type="entry name" value="FBOX"/>
    <property type="match status" value="1"/>
</dbReference>
<keyword evidence="1" id="KW-0472">Membrane</keyword>
<evidence type="ECO:0000313" key="5">
    <source>
        <dbReference type="Proteomes" id="UP000663891"/>
    </source>
</evidence>
<proteinExistence type="predicted"/>
<dbReference type="InterPro" id="IPR032675">
    <property type="entry name" value="LRR_dom_sf"/>
</dbReference>